<dbReference type="EMBL" id="JAFJMO010000017">
    <property type="protein sequence ID" value="KAJ8252687.1"/>
    <property type="molecule type" value="Genomic_DNA"/>
</dbReference>
<accession>A0A9Q1CYC1</accession>
<evidence type="ECO:0000313" key="3">
    <source>
        <dbReference type="Proteomes" id="UP001152803"/>
    </source>
</evidence>
<feature type="region of interest" description="Disordered" evidence="1">
    <location>
        <begin position="1"/>
        <end position="83"/>
    </location>
</feature>
<feature type="compositionally biased region" description="Pro residues" evidence="1">
    <location>
        <begin position="67"/>
        <end position="77"/>
    </location>
</feature>
<reference evidence="2" key="1">
    <citation type="journal article" date="2023" name="Science">
        <title>Genome structures resolve the early diversification of teleost fishes.</title>
        <authorList>
            <person name="Parey E."/>
            <person name="Louis A."/>
            <person name="Montfort J."/>
            <person name="Bouchez O."/>
            <person name="Roques C."/>
            <person name="Iampietro C."/>
            <person name="Lluch J."/>
            <person name="Castinel A."/>
            <person name="Donnadieu C."/>
            <person name="Desvignes T."/>
            <person name="Floi Bucao C."/>
            <person name="Jouanno E."/>
            <person name="Wen M."/>
            <person name="Mejri S."/>
            <person name="Dirks R."/>
            <person name="Jansen H."/>
            <person name="Henkel C."/>
            <person name="Chen W.J."/>
            <person name="Zahm M."/>
            <person name="Cabau C."/>
            <person name="Klopp C."/>
            <person name="Thompson A.W."/>
            <person name="Robinson-Rechavi M."/>
            <person name="Braasch I."/>
            <person name="Lecointre G."/>
            <person name="Bobe J."/>
            <person name="Postlethwait J.H."/>
            <person name="Berthelot C."/>
            <person name="Roest Crollius H."/>
            <person name="Guiguen Y."/>
        </authorList>
    </citation>
    <scope>NUCLEOTIDE SEQUENCE</scope>
    <source>
        <strain evidence="2">Concon-B</strain>
    </source>
</reference>
<feature type="non-terminal residue" evidence="2">
    <location>
        <position position="162"/>
    </location>
</feature>
<evidence type="ECO:0000256" key="1">
    <source>
        <dbReference type="SAM" id="MobiDB-lite"/>
    </source>
</evidence>
<dbReference type="Proteomes" id="UP001152803">
    <property type="component" value="Unassembled WGS sequence"/>
</dbReference>
<feature type="region of interest" description="Disordered" evidence="1">
    <location>
        <begin position="104"/>
        <end position="162"/>
    </location>
</feature>
<feature type="compositionally biased region" description="Low complexity" evidence="1">
    <location>
        <begin position="12"/>
        <end position="34"/>
    </location>
</feature>
<dbReference type="AlphaFoldDB" id="A0A9Q1CYC1"/>
<feature type="compositionally biased region" description="Pro residues" evidence="1">
    <location>
        <begin position="147"/>
        <end position="162"/>
    </location>
</feature>
<protein>
    <submittedName>
        <fullName evidence="2">Uncharacterized protein</fullName>
    </submittedName>
</protein>
<evidence type="ECO:0000313" key="2">
    <source>
        <dbReference type="EMBL" id="KAJ8252687.1"/>
    </source>
</evidence>
<keyword evidence="3" id="KW-1185">Reference proteome</keyword>
<sequence>QPEPDVRALPQHGGAHVPEAEAGVGAGEAPGRARPLQEVPGPAPTALGPRLLQGLPPEVTSLQSPLSAPPCPGPGPSPSLGVADTESILLPGLFKKRENTLARTHGRKEGGQGPLGMCHAWGEVPGEGGAGLRGQGTLQPQSSWTIPAPPKPAAPPNRHTPP</sequence>
<feature type="compositionally biased region" description="Polar residues" evidence="1">
    <location>
        <begin position="136"/>
        <end position="145"/>
    </location>
</feature>
<name>A0A9Q1CYC1_CONCO</name>
<gene>
    <name evidence="2" type="ORF">COCON_G00219990</name>
</gene>
<proteinExistence type="predicted"/>
<organism evidence="2 3">
    <name type="scientific">Conger conger</name>
    <name type="common">Conger eel</name>
    <name type="synonym">Muraena conger</name>
    <dbReference type="NCBI Taxonomy" id="82655"/>
    <lineage>
        <taxon>Eukaryota</taxon>
        <taxon>Metazoa</taxon>
        <taxon>Chordata</taxon>
        <taxon>Craniata</taxon>
        <taxon>Vertebrata</taxon>
        <taxon>Euteleostomi</taxon>
        <taxon>Actinopterygii</taxon>
        <taxon>Neopterygii</taxon>
        <taxon>Teleostei</taxon>
        <taxon>Anguilliformes</taxon>
        <taxon>Congridae</taxon>
        <taxon>Conger</taxon>
    </lineage>
</organism>
<comment type="caution">
    <text evidence="2">The sequence shown here is derived from an EMBL/GenBank/DDBJ whole genome shotgun (WGS) entry which is preliminary data.</text>
</comment>
<feature type="compositionally biased region" description="Gly residues" evidence="1">
    <location>
        <begin position="125"/>
        <end position="134"/>
    </location>
</feature>